<evidence type="ECO:0000256" key="2">
    <source>
        <dbReference type="ARBA" id="ARBA00022576"/>
    </source>
</evidence>
<dbReference type="Gene3D" id="3.90.1150.10">
    <property type="entry name" value="Aspartate Aminotransferase, domain 1"/>
    <property type="match status" value="1"/>
</dbReference>
<dbReference type="SUPFAM" id="SSF53383">
    <property type="entry name" value="PLP-dependent transferases"/>
    <property type="match status" value="1"/>
</dbReference>
<dbReference type="InterPro" id="IPR005861">
    <property type="entry name" value="HisP_aminotrans"/>
</dbReference>
<dbReference type="PANTHER" id="PTHR42885:SF2">
    <property type="entry name" value="HISTIDINOL-PHOSPHATE AMINOTRANSFERASE"/>
    <property type="match status" value="1"/>
</dbReference>
<dbReference type="Pfam" id="PF00155">
    <property type="entry name" value="Aminotran_1_2"/>
    <property type="match status" value="1"/>
</dbReference>
<evidence type="ECO:0000259" key="8">
    <source>
        <dbReference type="Pfam" id="PF00155"/>
    </source>
</evidence>
<name>A0A094NXV5_9ZZZZ</name>
<dbReference type="HAMAP" id="MF_01023">
    <property type="entry name" value="HisC_aminotrans_2"/>
    <property type="match status" value="1"/>
</dbReference>
<dbReference type="InterPro" id="IPR001917">
    <property type="entry name" value="Aminotrans_II_pyridoxalP_BS"/>
</dbReference>
<dbReference type="NCBIfam" id="TIGR01141">
    <property type="entry name" value="hisC"/>
    <property type="match status" value="1"/>
</dbReference>
<accession>A0A094NXV5</accession>
<comment type="cofactor">
    <cofactor evidence="1">
        <name>pyridoxal 5'-phosphate</name>
        <dbReference type="ChEBI" id="CHEBI:597326"/>
    </cofactor>
</comment>
<evidence type="ECO:0000256" key="4">
    <source>
        <dbReference type="ARBA" id="ARBA00022679"/>
    </source>
</evidence>
<dbReference type="PROSITE" id="PS00599">
    <property type="entry name" value="AA_TRANSFER_CLASS_2"/>
    <property type="match status" value="1"/>
</dbReference>
<proteinExistence type="inferred from homology"/>
<dbReference type="AlphaFoldDB" id="A0A094NXV5"/>
<feature type="domain" description="Aminotransferase class I/classII large" evidence="8">
    <location>
        <begin position="36"/>
        <end position="363"/>
    </location>
</feature>
<dbReference type="CDD" id="cd00609">
    <property type="entry name" value="AAT_like"/>
    <property type="match status" value="1"/>
</dbReference>
<sequence length="368" mass="39581">MAMENNQAWPSWLPIRSELADLKPYGAPQISGVRALNTNENPYELPKKVVAEMLEALPKVLANLNRYPDRDAVALREALAKYLSKSAGAVFGFRNIWAANGSNEILQTLMLACGGRGALGFTPSYSVHPLIAKATGTNWISGDRETSFNIDIKKSIKMISEKEPGITFITTPNNPTGTSTPYADLEELAIACSEVKGLLVVDEAYAEFSQEKSAVNLIAQYPNVVVVRTMSKAFAFAGARVGYAVCNEAVVDAMLVTRLPYHLSSTTQALALVALDNSKALLAEVDALIAERDRVAAQLTKLGFEVSPSSANFLLFSGFKGDSKTAWESLVAAGILVRDVGLSGYLRVTIGLPSENDEFLTAIAALRS</sequence>
<dbReference type="GO" id="GO:0004400">
    <property type="term" value="F:histidinol-phosphate transaminase activity"/>
    <property type="evidence" value="ECO:0007669"/>
    <property type="project" value="InterPro"/>
</dbReference>
<keyword evidence="6" id="KW-0368">Histidine biosynthesis</keyword>
<evidence type="ECO:0000256" key="3">
    <source>
        <dbReference type="ARBA" id="ARBA00022605"/>
    </source>
</evidence>
<comment type="pathway">
    <text evidence="7">Amino-acid biosynthesis.</text>
</comment>
<evidence type="ECO:0000256" key="1">
    <source>
        <dbReference type="ARBA" id="ARBA00001933"/>
    </source>
</evidence>
<organism evidence="9">
    <name type="scientific">freshwater metagenome</name>
    <dbReference type="NCBI Taxonomy" id="449393"/>
    <lineage>
        <taxon>unclassified sequences</taxon>
        <taxon>metagenomes</taxon>
        <taxon>ecological metagenomes</taxon>
    </lineage>
</organism>
<dbReference type="InterPro" id="IPR015422">
    <property type="entry name" value="PyrdxlP-dep_Trfase_small"/>
</dbReference>
<dbReference type="InterPro" id="IPR015424">
    <property type="entry name" value="PyrdxlP-dep_Trfase"/>
</dbReference>
<dbReference type="EMBL" id="JNSJ01000001">
    <property type="protein sequence ID" value="KGA03815.1"/>
    <property type="molecule type" value="Genomic_DNA"/>
</dbReference>
<dbReference type="Gene3D" id="3.40.640.10">
    <property type="entry name" value="Type I PLP-dependent aspartate aminotransferase-like (Major domain)"/>
    <property type="match status" value="1"/>
</dbReference>
<dbReference type="InterPro" id="IPR004839">
    <property type="entry name" value="Aminotransferase_I/II_large"/>
</dbReference>
<gene>
    <name evidence="9" type="ORF">GM49_0085</name>
</gene>
<keyword evidence="5" id="KW-0663">Pyridoxal phosphate</keyword>
<dbReference type="InterPro" id="IPR015421">
    <property type="entry name" value="PyrdxlP-dep_Trfase_major"/>
</dbReference>
<protein>
    <recommendedName>
        <fullName evidence="8">Aminotransferase class I/classII large domain-containing protein</fullName>
    </recommendedName>
</protein>
<keyword evidence="2" id="KW-0032">Aminotransferase</keyword>
<evidence type="ECO:0000256" key="5">
    <source>
        <dbReference type="ARBA" id="ARBA00022898"/>
    </source>
</evidence>
<comment type="caution">
    <text evidence="9">The sequence shown here is derived from an EMBL/GenBank/DDBJ whole genome shotgun (WGS) entry which is preliminary data.</text>
</comment>
<reference evidence="9" key="1">
    <citation type="submission" date="2014-05" db="EMBL/GenBank/DDBJ databases">
        <title>Key roles for freshwater Actinobacteria revealed by deep metagenomic sequencing.</title>
        <authorList>
            <person name="Ghai R."/>
            <person name="Mizuno C.M."/>
            <person name="Picazo A."/>
            <person name="Camacho A."/>
            <person name="Rodriguez-Valera F."/>
        </authorList>
    </citation>
    <scope>NUCLEOTIDE SEQUENCE</scope>
</reference>
<dbReference type="GO" id="GO:0000105">
    <property type="term" value="P:L-histidine biosynthetic process"/>
    <property type="evidence" value="ECO:0007669"/>
    <property type="project" value="UniProtKB-KW"/>
</dbReference>
<dbReference type="NCBIfam" id="NF002877">
    <property type="entry name" value="PRK03317.1"/>
    <property type="match status" value="1"/>
</dbReference>
<keyword evidence="3" id="KW-0028">Amino-acid biosynthesis</keyword>
<keyword evidence="4" id="KW-0808">Transferase</keyword>
<dbReference type="PANTHER" id="PTHR42885">
    <property type="entry name" value="HISTIDINOL-PHOSPHATE AMINOTRANSFERASE-RELATED"/>
    <property type="match status" value="1"/>
</dbReference>
<dbReference type="GO" id="GO:0030170">
    <property type="term" value="F:pyridoxal phosphate binding"/>
    <property type="evidence" value="ECO:0007669"/>
    <property type="project" value="InterPro"/>
</dbReference>
<evidence type="ECO:0000313" key="9">
    <source>
        <dbReference type="EMBL" id="KGA03815.1"/>
    </source>
</evidence>
<evidence type="ECO:0000256" key="6">
    <source>
        <dbReference type="ARBA" id="ARBA00023102"/>
    </source>
</evidence>
<evidence type="ECO:0000256" key="7">
    <source>
        <dbReference type="ARBA" id="ARBA00029440"/>
    </source>
</evidence>